<gene>
    <name evidence="2" type="ORF">QO011_002859</name>
</gene>
<dbReference type="PRINTS" id="PR00598">
    <property type="entry name" value="HTHMARR"/>
</dbReference>
<evidence type="ECO:0000259" key="1">
    <source>
        <dbReference type="PROSITE" id="PS50995"/>
    </source>
</evidence>
<dbReference type="InterPro" id="IPR036388">
    <property type="entry name" value="WH-like_DNA-bd_sf"/>
</dbReference>
<dbReference type="PROSITE" id="PS50995">
    <property type="entry name" value="HTH_MARR_2"/>
    <property type="match status" value="1"/>
</dbReference>
<evidence type="ECO:0000313" key="2">
    <source>
        <dbReference type="EMBL" id="MDQ0469843.1"/>
    </source>
</evidence>
<dbReference type="GO" id="GO:0003677">
    <property type="term" value="F:DNA binding"/>
    <property type="evidence" value="ECO:0007669"/>
    <property type="project" value="UniProtKB-KW"/>
</dbReference>
<sequence>MTASPKARKTAEDSTGYILDEQVGFILRQVVQRHTTIFAERFGEALTPTQWASLSKLYEKGPLSQNLLGRLTAMDVATIKGVIDRLIKRGLTEVRADETDGRRHLVCLTEAGKALVESSFPAAVAVTGETLAPLSRQEQAELLALLRKLR</sequence>
<dbReference type="InterPro" id="IPR036390">
    <property type="entry name" value="WH_DNA-bd_sf"/>
</dbReference>
<evidence type="ECO:0000313" key="3">
    <source>
        <dbReference type="Proteomes" id="UP001242480"/>
    </source>
</evidence>
<dbReference type="Gene3D" id="1.10.10.10">
    <property type="entry name" value="Winged helix-like DNA-binding domain superfamily/Winged helix DNA-binding domain"/>
    <property type="match status" value="1"/>
</dbReference>
<protein>
    <submittedName>
        <fullName evidence="2">DNA-binding MarR family transcriptional regulator</fullName>
    </submittedName>
</protein>
<accession>A0ABU0J8T7</accession>
<feature type="domain" description="HTH marR-type" evidence="1">
    <location>
        <begin position="20"/>
        <end position="150"/>
    </location>
</feature>
<dbReference type="SUPFAM" id="SSF46785">
    <property type="entry name" value="Winged helix' DNA-binding domain"/>
    <property type="match status" value="1"/>
</dbReference>
<dbReference type="Pfam" id="PF01047">
    <property type="entry name" value="MarR"/>
    <property type="match status" value="1"/>
</dbReference>
<dbReference type="InterPro" id="IPR039422">
    <property type="entry name" value="MarR/SlyA-like"/>
</dbReference>
<dbReference type="SMART" id="SM00347">
    <property type="entry name" value="HTH_MARR"/>
    <property type="match status" value="1"/>
</dbReference>
<keyword evidence="3" id="KW-1185">Reference proteome</keyword>
<dbReference type="PANTHER" id="PTHR33164">
    <property type="entry name" value="TRANSCRIPTIONAL REGULATOR, MARR FAMILY"/>
    <property type="match status" value="1"/>
</dbReference>
<comment type="caution">
    <text evidence="2">The sequence shown here is derived from an EMBL/GenBank/DDBJ whole genome shotgun (WGS) entry which is preliminary data.</text>
</comment>
<dbReference type="InterPro" id="IPR000835">
    <property type="entry name" value="HTH_MarR-typ"/>
</dbReference>
<dbReference type="EMBL" id="JAUSVX010000004">
    <property type="protein sequence ID" value="MDQ0469843.1"/>
    <property type="molecule type" value="Genomic_DNA"/>
</dbReference>
<proteinExistence type="predicted"/>
<reference evidence="2 3" key="1">
    <citation type="submission" date="2023-07" db="EMBL/GenBank/DDBJ databases">
        <title>Genomic Encyclopedia of Type Strains, Phase IV (KMG-IV): sequencing the most valuable type-strain genomes for metagenomic binning, comparative biology and taxonomic classification.</title>
        <authorList>
            <person name="Goeker M."/>
        </authorList>
    </citation>
    <scope>NUCLEOTIDE SEQUENCE [LARGE SCALE GENOMIC DNA]</scope>
    <source>
        <strain evidence="2 3">DSM 19619</strain>
    </source>
</reference>
<dbReference type="PANTHER" id="PTHR33164:SF95">
    <property type="entry name" value="TRANSCRIPTIONAL REGULATOR"/>
    <property type="match status" value="1"/>
</dbReference>
<dbReference type="Proteomes" id="UP001242480">
    <property type="component" value="Unassembled WGS sequence"/>
</dbReference>
<name>A0ABU0J8T7_9HYPH</name>
<keyword evidence="2" id="KW-0238">DNA-binding</keyword>
<dbReference type="RefSeq" id="WP_307272968.1">
    <property type="nucleotide sequence ID" value="NZ_JAUSVX010000004.1"/>
</dbReference>
<organism evidence="2 3">
    <name type="scientific">Labrys wisconsinensis</name>
    <dbReference type="NCBI Taxonomy" id="425677"/>
    <lineage>
        <taxon>Bacteria</taxon>
        <taxon>Pseudomonadati</taxon>
        <taxon>Pseudomonadota</taxon>
        <taxon>Alphaproteobacteria</taxon>
        <taxon>Hyphomicrobiales</taxon>
        <taxon>Xanthobacteraceae</taxon>
        <taxon>Labrys</taxon>
    </lineage>
</organism>